<dbReference type="InterPro" id="IPR045863">
    <property type="entry name" value="CorA_TM1_TM2"/>
</dbReference>
<evidence type="ECO:0000256" key="9">
    <source>
        <dbReference type="ARBA" id="ARBA00023065"/>
    </source>
</evidence>
<protein>
    <submittedName>
        <fullName evidence="12">Zinc transporter</fullName>
    </submittedName>
</protein>
<dbReference type="GO" id="GO:0000287">
    <property type="term" value="F:magnesium ion binding"/>
    <property type="evidence" value="ECO:0007669"/>
    <property type="project" value="TreeGrafter"/>
</dbReference>
<evidence type="ECO:0000256" key="4">
    <source>
        <dbReference type="ARBA" id="ARBA00022475"/>
    </source>
</evidence>
<dbReference type="PANTHER" id="PTHR46494">
    <property type="entry name" value="CORA FAMILY METAL ION TRANSPORTER (EUROFUNG)"/>
    <property type="match status" value="1"/>
</dbReference>
<keyword evidence="7" id="KW-0862">Zinc</keyword>
<evidence type="ECO:0000313" key="12">
    <source>
        <dbReference type="EMBL" id="SHF82391.1"/>
    </source>
</evidence>
<dbReference type="CDD" id="cd12833">
    <property type="entry name" value="ZntB-like_1"/>
    <property type="match status" value="1"/>
</dbReference>
<dbReference type="SUPFAM" id="SSF144083">
    <property type="entry name" value="Magnesium transport protein CorA, transmembrane region"/>
    <property type="match status" value="1"/>
</dbReference>
<evidence type="ECO:0000256" key="6">
    <source>
        <dbReference type="ARBA" id="ARBA00022692"/>
    </source>
</evidence>
<evidence type="ECO:0000256" key="8">
    <source>
        <dbReference type="ARBA" id="ARBA00022989"/>
    </source>
</evidence>
<dbReference type="Gene3D" id="3.30.460.20">
    <property type="entry name" value="CorA soluble domain-like"/>
    <property type="match status" value="1"/>
</dbReference>
<dbReference type="AlphaFoldDB" id="A0A1M5ETH2"/>
<keyword evidence="3" id="KW-0813">Transport</keyword>
<dbReference type="Pfam" id="PF01544">
    <property type="entry name" value="CorA"/>
    <property type="match status" value="1"/>
</dbReference>
<accession>A0A1M5ETH2</accession>
<organism evidence="12 13">
    <name type="scientific">Marisediminitalea aggregata</name>
    <dbReference type="NCBI Taxonomy" id="634436"/>
    <lineage>
        <taxon>Bacteria</taxon>
        <taxon>Pseudomonadati</taxon>
        <taxon>Pseudomonadota</taxon>
        <taxon>Gammaproteobacteria</taxon>
        <taxon>Alteromonadales</taxon>
        <taxon>Alteromonadaceae</taxon>
        <taxon>Marisediminitalea</taxon>
    </lineage>
</organism>
<keyword evidence="6 11" id="KW-0812">Transmembrane</keyword>
<feature type="transmembrane region" description="Helical" evidence="11">
    <location>
        <begin position="264"/>
        <end position="286"/>
    </location>
</feature>
<dbReference type="GO" id="GO:0050897">
    <property type="term" value="F:cobalt ion binding"/>
    <property type="evidence" value="ECO:0007669"/>
    <property type="project" value="TreeGrafter"/>
</dbReference>
<dbReference type="PANTHER" id="PTHR46494:SF3">
    <property type="entry name" value="ZINC TRANSPORT PROTEIN ZNTB"/>
    <property type="match status" value="1"/>
</dbReference>
<sequence>MSNADQAFLWAYDISFDGTIATVDKAAITTPIAPNTYRWVHLQSDESDAEQLLDTLALPSSVADSLMALQTRPRVLPIKEGALIFLRGINANPGADPDDMVSLRLWLTPTLMVTARRQNRRLMSVQDTREMIESGEAPATTAELLVTLLTRIADRIHDKIEDIDEQLAQYETADALNKQDRQQLAMLRRQTAIIRRHLAPQRDALDTLIRLPNLINDSLIFELRDQADRMTRYVEDLDLARERSLVLQDELRNQIADQQGIRMYVLSMITAIFLPLSFLTGVFGMNVAGLPGTEAPDAFTTLMMAMGGIAVVMLIAMLWKRWL</sequence>
<keyword evidence="10 11" id="KW-0472">Membrane</keyword>
<keyword evidence="13" id="KW-1185">Reference proteome</keyword>
<evidence type="ECO:0000256" key="3">
    <source>
        <dbReference type="ARBA" id="ARBA00022448"/>
    </source>
</evidence>
<dbReference type="SUPFAM" id="SSF143865">
    <property type="entry name" value="CorA soluble domain-like"/>
    <property type="match status" value="1"/>
</dbReference>
<evidence type="ECO:0000256" key="7">
    <source>
        <dbReference type="ARBA" id="ARBA00022833"/>
    </source>
</evidence>
<evidence type="ECO:0000256" key="5">
    <source>
        <dbReference type="ARBA" id="ARBA00022519"/>
    </source>
</evidence>
<dbReference type="GO" id="GO:0015087">
    <property type="term" value="F:cobalt ion transmembrane transporter activity"/>
    <property type="evidence" value="ECO:0007669"/>
    <property type="project" value="TreeGrafter"/>
</dbReference>
<dbReference type="OrthoDB" id="9803484at2"/>
<reference evidence="13" key="1">
    <citation type="submission" date="2016-11" db="EMBL/GenBank/DDBJ databases">
        <authorList>
            <person name="Varghese N."/>
            <person name="Submissions S."/>
        </authorList>
    </citation>
    <scope>NUCLEOTIDE SEQUENCE [LARGE SCALE GENOMIC DNA]</scope>
    <source>
        <strain evidence="13">CGMCC 1.8995</strain>
    </source>
</reference>
<dbReference type="EMBL" id="FQWD01000001">
    <property type="protein sequence ID" value="SHF82391.1"/>
    <property type="molecule type" value="Genomic_DNA"/>
</dbReference>
<feature type="transmembrane region" description="Helical" evidence="11">
    <location>
        <begin position="298"/>
        <end position="319"/>
    </location>
</feature>
<comment type="subcellular location">
    <subcellularLocation>
        <location evidence="1">Cell membrane</location>
        <topology evidence="1">Multi-pass membrane protein</topology>
    </subcellularLocation>
</comment>
<dbReference type="RefSeq" id="WP_073317373.1">
    <property type="nucleotide sequence ID" value="NZ_FQWD01000001.1"/>
</dbReference>
<dbReference type="GO" id="GO:0015095">
    <property type="term" value="F:magnesium ion transmembrane transporter activity"/>
    <property type="evidence" value="ECO:0007669"/>
    <property type="project" value="TreeGrafter"/>
</dbReference>
<evidence type="ECO:0000256" key="1">
    <source>
        <dbReference type="ARBA" id="ARBA00004651"/>
    </source>
</evidence>
<dbReference type="GO" id="GO:0005886">
    <property type="term" value="C:plasma membrane"/>
    <property type="evidence" value="ECO:0007669"/>
    <property type="project" value="UniProtKB-SubCell"/>
</dbReference>
<keyword evidence="4" id="KW-1003">Cell membrane</keyword>
<dbReference type="Gene3D" id="1.20.58.340">
    <property type="entry name" value="Magnesium transport protein CorA, transmembrane region"/>
    <property type="match status" value="2"/>
</dbReference>
<proteinExistence type="inferred from homology"/>
<keyword evidence="5" id="KW-0997">Cell inner membrane</keyword>
<dbReference type="STRING" id="634436.SAMN05216361_0529"/>
<gene>
    <name evidence="12" type="ORF">SAMN05216361_0529</name>
</gene>
<evidence type="ECO:0000313" key="13">
    <source>
        <dbReference type="Proteomes" id="UP000184520"/>
    </source>
</evidence>
<comment type="similarity">
    <text evidence="2">Belongs to the CorA metal ion transporter (MIT) (TC 1.A.35) family.</text>
</comment>
<dbReference type="InterPro" id="IPR045861">
    <property type="entry name" value="CorA_cytoplasmic_dom"/>
</dbReference>
<keyword evidence="8 11" id="KW-1133">Transmembrane helix</keyword>
<name>A0A1M5ETH2_9ALTE</name>
<evidence type="ECO:0000256" key="10">
    <source>
        <dbReference type="ARBA" id="ARBA00023136"/>
    </source>
</evidence>
<dbReference type="InterPro" id="IPR002523">
    <property type="entry name" value="MgTranspt_CorA/ZnTranspt_ZntB"/>
</dbReference>
<evidence type="ECO:0000256" key="11">
    <source>
        <dbReference type="SAM" id="Phobius"/>
    </source>
</evidence>
<dbReference type="Proteomes" id="UP000184520">
    <property type="component" value="Unassembled WGS sequence"/>
</dbReference>
<keyword evidence="9" id="KW-0406">Ion transport</keyword>
<evidence type="ECO:0000256" key="2">
    <source>
        <dbReference type="ARBA" id="ARBA00009765"/>
    </source>
</evidence>